<evidence type="ECO:0000313" key="3">
    <source>
        <dbReference type="Proteomes" id="UP001163105"/>
    </source>
</evidence>
<evidence type="ECO:0000259" key="1">
    <source>
        <dbReference type="PROSITE" id="PS50011"/>
    </source>
</evidence>
<dbReference type="Gene3D" id="1.10.510.10">
    <property type="entry name" value="Transferase(Phosphotransferase) domain 1"/>
    <property type="match status" value="1"/>
</dbReference>
<protein>
    <submittedName>
        <fullName evidence="2">Cation transporter-like protein</fullName>
    </submittedName>
</protein>
<dbReference type="EMBL" id="JAQHRD010000024">
    <property type="protein sequence ID" value="KAJ6436337.1"/>
    <property type="molecule type" value="Genomic_DNA"/>
</dbReference>
<dbReference type="GO" id="GO:0004672">
    <property type="term" value="F:protein kinase activity"/>
    <property type="evidence" value="ECO:0007669"/>
    <property type="project" value="InterPro"/>
</dbReference>
<gene>
    <name evidence="2" type="ORF">O9K51_11160</name>
</gene>
<accession>A0AB34FCM6</accession>
<proteinExistence type="predicted"/>
<dbReference type="GO" id="GO:0005524">
    <property type="term" value="F:ATP binding"/>
    <property type="evidence" value="ECO:0007669"/>
    <property type="project" value="InterPro"/>
</dbReference>
<dbReference type="Proteomes" id="UP001163105">
    <property type="component" value="Unassembled WGS sequence"/>
</dbReference>
<dbReference type="InterPro" id="IPR000719">
    <property type="entry name" value="Prot_kinase_dom"/>
</dbReference>
<reference evidence="2" key="1">
    <citation type="submission" date="2023-01" db="EMBL/GenBank/DDBJ databases">
        <title>The growth and conidiation of Purpureocillium lavendulum are regulated by nitrogen source and histone H3K14 acetylation.</title>
        <authorList>
            <person name="Tang P."/>
            <person name="Han J."/>
            <person name="Zhang C."/>
            <person name="Tang P."/>
            <person name="Qi F."/>
            <person name="Zhang K."/>
            <person name="Liang L."/>
        </authorList>
    </citation>
    <scope>NUCLEOTIDE SEQUENCE</scope>
    <source>
        <strain evidence="2">YMF1.00683</strain>
    </source>
</reference>
<feature type="domain" description="Protein kinase" evidence="1">
    <location>
        <begin position="1"/>
        <end position="86"/>
    </location>
</feature>
<keyword evidence="3" id="KW-1185">Reference proteome</keyword>
<evidence type="ECO:0000313" key="2">
    <source>
        <dbReference type="EMBL" id="KAJ6436337.1"/>
    </source>
</evidence>
<dbReference type="PROSITE" id="PS50011">
    <property type="entry name" value="PROTEIN_KINASE_DOM"/>
    <property type="match status" value="1"/>
</dbReference>
<dbReference type="AlphaFoldDB" id="A0AB34FCM6"/>
<dbReference type="SUPFAM" id="SSF56112">
    <property type="entry name" value="Protein kinase-like (PK-like)"/>
    <property type="match status" value="1"/>
</dbReference>
<sequence length="87" mass="9994">MPYYICAPNDVWSLGIILVNLTCGRNLWRQASPADVAYRKFSGCPGFLKTIFPLTDNFNDILTDIFHPDPELRITIPTLRKKQPKKK</sequence>
<comment type="caution">
    <text evidence="2">The sequence shown here is derived from an EMBL/GenBank/DDBJ whole genome shotgun (WGS) entry which is preliminary data.</text>
</comment>
<dbReference type="InterPro" id="IPR011009">
    <property type="entry name" value="Kinase-like_dom_sf"/>
</dbReference>
<organism evidence="2 3">
    <name type="scientific">Purpureocillium lavendulum</name>
    <dbReference type="NCBI Taxonomy" id="1247861"/>
    <lineage>
        <taxon>Eukaryota</taxon>
        <taxon>Fungi</taxon>
        <taxon>Dikarya</taxon>
        <taxon>Ascomycota</taxon>
        <taxon>Pezizomycotina</taxon>
        <taxon>Sordariomycetes</taxon>
        <taxon>Hypocreomycetidae</taxon>
        <taxon>Hypocreales</taxon>
        <taxon>Ophiocordycipitaceae</taxon>
        <taxon>Purpureocillium</taxon>
    </lineage>
</organism>
<name>A0AB34FCM6_9HYPO</name>